<feature type="domain" description="Reverse transcriptase Ty1/copia-type" evidence="1">
    <location>
        <begin position="44"/>
        <end position="108"/>
    </location>
</feature>
<accession>A0A371I317</accession>
<dbReference type="PANTHER" id="PTHR11439:SF517">
    <property type="entry name" value="CYSTEINE-RICH RLK (RECEPTOR-LIKE PROTEIN KINASE) 8"/>
    <property type="match status" value="1"/>
</dbReference>
<dbReference type="EMBL" id="QJKJ01001056">
    <property type="protein sequence ID" value="RDY09418.1"/>
    <property type="molecule type" value="Genomic_DNA"/>
</dbReference>
<gene>
    <name evidence="2" type="ORF">CR513_06209</name>
</gene>
<dbReference type="AlphaFoldDB" id="A0A371I317"/>
<organism evidence="2 3">
    <name type="scientific">Mucuna pruriens</name>
    <name type="common">Velvet bean</name>
    <name type="synonym">Dolichos pruriens</name>
    <dbReference type="NCBI Taxonomy" id="157652"/>
    <lineage>
        <taxon>Eukaryota</taxon>
        <taxon>Viridiplantae</taxon>
        <taxon>Streptophyta</taxon>
        <taxon>Embryophyta</taxon>
        <taxon>Tracheophyta</taxon>
        <taxon>Spermatophyta</taxon>
        <taxon>Magnoliopsida</taxon>
        <taxon>eudicotyledons</taxon>
        <taxon>Gunneridae</taxon>
        <taxon>Pentapetalae</taxon>
        <taxon>rosids</taxon>
        <taxon>fabids</taxon>
        <taxon>Fabales</taxon>
        <taxon>Fabaceae</taxon>
        <taxon>Papilionoideae</taxon>
        <taxon>50 kb inversion clade</taxon>
        <taxon>NPAAA clade</taxon>
        <taxon>indigoferoid/millettioid clade</taxon>
        <taxon>Phaseoleae</taxon>
        <taxon>Mucuna</taxon>
    </lineage>
</organism>
<dbReference type="Proteomes" id="UP000257109">
    <property type="component" value="Unassembled WGS sequence"/>
</dbReference>
<dbReference type="InterPro" id="IPR013103">
    <property type="entry name" value="RVT_2"/>
</dbReference>
<feature type="non-terminal residue" evidence="2">
    <location>
        <position position="1"/>
    </location>
</feature>
<comment type="caution">
    <text evidence="2">The sequence shown here is derived from an EMBL/GenBank/DDBJ whole genome shotgun (WGS) entry which is preliminary data.</text>
</comment>
<reference evidence="2" key="1">
    <citation type="submission" date="2018-05" db="EMBL/GenBank/DDBJ databases">
        <title>Draft genome of Mucuna pruriens seed.</title>
        <authorList>
            <person name="Nnadi N.E."/>
            <person name="Vos R."/>
            <person name="Hasami M.H."/>
            <person name="Devisetty U.K."/>
            <person name="Aguiy J.C."/>
        </authorList>
    </citation>
    <scope>NUCLEOTIDE SEQUENCE [LARGE SCALE GENOMIC DNA]</scope>
    <source>
        <strain evidence="2">JCA_2017</strain>
    </source>
</reference>
<keyword evidence="3" id="KW-1185">Reference proteome</keyword>
<evidence type="ECO:0000313" key="3">
    <source>
        <dbReference type="Proteomes" id="UP000257109"/>
    </source>
</evidence>
<evidence type="ECO:0000259" key="1">
    <source>
        <dbReference type="Pfam" id="PF07727"/>
    </source>
</evidence>
<evidence type="ECO:0000313" key="2">
    <source>
        <dbReference type="EMBL" id="RDY09418.1"/>
    </source>
</evidence>
<dbReference type="PANTHER" id="PTHR11439">
    <property type="entry name" value="GAG-POL-RELATED RETROTRANSPOSON"/>
    <property type="match status" value="1"/>
</dbReference>
<sequence>MATYLDREDHHKLYPIIALIKRVMIVNVLSGTWSLCEIPTWKLQVIGSNSKEIEQLKVIVKVKFEMTNLGKMSYFLGMKFTGTFEGIVLHQRKYVSKVFKRFNMTGGSSEQHLLKMNMKLESNDEEVVDDTLFKQSVGSLRYLSNSRLNIRYRVGLIRKFMDEPRKLHLVVAKRIMRNLL</sequence>
<protein>
    <submittedName>
        <fullName evidence="2">Mitochondrial protein</fullName>
    </submittedName>
</protein>
<dbReference type="Pfam" id="PF07727">
    <property type="entry name" value="RVT_2"/>
    <property type="match status" value="1"/>
</dbReference>
<name>A0A371I317_MUCPR</name>
<dbReference type="OrthoDB" id="1407679at2759"/>
<proteinExistence type="predicted"/>